<evidence type="ECO:0000313" key="7">
    <source>
        <dbReference type="EMBL" id="CAB5228589.1"/>
    </source>
</evidence>
<dbReference type="EMBL" id="LR798391">
    <property type="protein sequence ID" value="CAB5228589.1"/>
    <property type="molecule type" value="Genomic_DNA"/>
</dbReference>
<evidence type="ECO:0000313" key="5">
    <source>
        <dbReference type="EMBL" id="CAB4200336.1"/>
    </source>
</evidence>
<proteinExistence type="predicted"/>
<feature type="region of interest" description="Disordered" evidence="1">
    <location>
        <begin position="1"/>
        <end position="33"/>
    </location>
</feature>
<sequence length="262" mass="28961">MSDELVEVSAEEPVGSPVSEDVSEAQDTTPYLSVEEYSNHRVPVKLDGEELQVPLSEAIAGYQRQADYTRKTQELSQQRDQFQFASALEAALQRDPAATIDMLSNHYGISREAVSEMVSEDDGFQYLDSSDDKYKQLDRRIASFEEFQTQQQVEKEVAGLQAKYQDFNIQEVVNAALRSGSTDLEGTYKQIAFDKMMAKEELARKAAEKQKQNTDGVVAAKRQAGVVSGGSSATSNTTSENFQPITSVSEAWKAAKRSMGAE</sequence>
<evidence type="ECO:0000313" key="6">
    <source>
        <dbReference type="EMBL" id="CAB4214563.1"/>
    </source>
</evidence>
<evidence type="ECO:0000313" key="3">
    <source>
        <dbReference type="EMBL" id="CAB4171725.1"/>
    </source>
</evidence>
<dbReference type="EMBL" id="LR796872">
    <property type="protein sequence ID" value="CAB4171725.1"/>
    <property type="molecule type" value="Genomic_DNA"/>
</dbReference>
<reference evidence="2" key="1">
    <citation type="submission" date="2020-04" db="EMBL/GenBank/DDBJ databases">
        <authorList>
            <person name="Chiriac C."/>
            <person name="Salcher M."/>
            <person name="Ghai R."/>
            <person name="Kavagutti S V."/>
        </authorList>
    </citation>
    <scope>NUCLEOTIDE SEQUENCE</scope>
</reference>
<dbReference type="EMBL" id="LR796834">
    <property type="protein sequence ID" value="CAB4169007.1"/>
    <property type="molecule type" value="Genomic_DNA"/>
</dbReference>
<gene>
    <name evidence="4" type="ORF">UFOVP1098_55</name>
    <name evidence="5" type="ORF">UFOVP1353_33</name>
    <name evidence="6" type="ORF">UFOVP1458_45</name>
    <name evidence="7" type="ORF">UFOVP1546_23</name>
    <name evidence="2" type="ORF">UFOVP578_42</name>
    <name evidence="3" type="ORF">UFOVP928_16</name>
</gene>
<feature type="compositionally biased region" description="Low complexity" evidence="1">
    <location>
        <begin position="224"/>
        <end position="239"/>
    </location>
</feature>
<feature type="compositionally biased region" description="Polar residues" evidence="1">
    <location>
        <begin position="240"/>
        <end position="249"/>
    </location>
</feature>
<accession>A0A6J5PCU0</accession>
<feature type="compositionally biased region" description="Acidic residues" evidence="1">
    <location>
        <begin position="1"/>
        <end position="10"/>
    </location>
</feature>
<protein>
    <submittedName>
        <fullName evidence="2">Uncharacterized protein</fullName>
    </submittedName>
</protein>
<evidence type="ECO:0000256" key="1">
    <source>
        <dbReference type="SAM" id="MobiDB-lite"/>
    </source>
</evidence>
<dbReference type="EMBL" id="LR797055">
    <property type="protein sequence ID" value="CAB4184325.1"/>
    <property type="molecule type" value="Genomic_DNA"/>
</dbReference>
<evidence type="ECO:0000313" key="4">
    <source>
        <dbReference type="EMBL" id="CAB4184325.1"/>
    </source>
</evidence>
<dbReference type="EMBL" id="LR797407">
    <property type="protein sequence ID" value="CAB4214563.1"/>
    <property type="molecule type" value="Genomic_DNA"/>
</dbReference>
<dbReference type="EMBL" id="LR797296">
    <property type="protein sequence ID" value="CAB4200336.1"/>
    <property type="molecule type" value="Genomic_DNA"/>
</dbReference>
<name>A0A6J5PCU0_9CAUD</name>
<feature type="region of interest" description="Disordered" evidence="1">
    <location>
        <begin position="223"/>
        <end position="262"/>
    </location>
</feature>
<evidence type="ECO:0000313" key="2">
    <source>
        <dbReference type="EMBL" id="CAB4169007.1"/>
    </source>
</evidence>
<organism evidence="2">
    <name type="scientific">uncultured Caudovirales phage</name>
    <dbReference type="NCBI Taxonomy" id="2100421"/>
    <lineage>
        <taxon>Viruses</taxon>
        <taxon>Duplodnaviria</taxon>
        <taxon>Heunggongvirae</taxon>
        <taxon>Uroviricota</taxon>
        <taxon>Caudoviricetes</taxon>
        <taxon>Peduoviridae</taxon>
        <taxon>Maltschvirus</taxon>
        <taxon>Maltschvirus maltsch</taxon>
    </lineage>
</organism>